<dbReference type="Pfam" id="PF01011">
    <property type="entry name" value="PQQ"/>
    <property type="match status" value="2"/>
</dbReference>
<proteinExistence type="inferred from homology"/>
<accession>A0ABV7YYY9</accession>
<keyword evidence="6" id="KW-0560">Oxidoreductase</keyword>
<protein>
    <submittedName>
        <fullName evidence="10">PQQ-binding-like beta-propeller repeat protein</fullName>
    </submittedName>
</protein>
<comment type="cofactor">
    <cofactor evidence="1">
        <name>pyrroloquinoline quinone</name>
        <dbReference type="ChEBI" id="CHEBI:58442"/>
    </cofactor>
</comment>
<keyword evidence="5" id="KW-0732">Signal</keyword>
<feature type="domain" description="Cytochrome c" evidence="9">
    <location>
        <begin position="472"/>
        <end position="549"/>
    </location>
</feature>
<dbReference type="CDD" id="cd10280">
    <property type="entry name" value="PQQ_mGDH"/>
    <property type="match status" value="1"/>
</dbReference>
<evidence type="ECO:0000256" key="8">
    <source>
        <dbReference type="PROSITE-ProRule" id="PRU00433"/>
    </source>
</evidence>
<dbReference type="Pfam" id="PF13442">
    <property type="entry name" value="Cytochrome_CBB3"/>
    <property type="match status" value="1"/>
</dbReference>
<dbReference type="InterPro" id="IPR011047">
    <property type="entry name" value="Quinoprotein_ADH-like_sf"/>
</dbReference>
<dbReference type="Gene3D" id="2.140.10.10">
    <property type="entry name" value="Quinoprotein alcohol dehydrogenase-like superfamily"/>
    <property type="match status" value="2"/>
</dbReference>
<gene>
    <name evidence="10" type="ORF">ACFOOI_15535</name>
</gene>
<dbReference type="EMBL" id="JBHRYQ010000001">
    <property type="protein sequence ID" value="MFC3812072.1"/>
    <property type="molecule type" value="Genomic_DNA"/>
</dbReference>
<organism evidence="10 11">
    <name type="scientific">Lacihabitans lacunae</name>
    <dbReference type="NCBI Taxonomy" id="1028214"/>
    <lineage>
        <taxon>Bacteria</taxon>
        <taxon>Pseudomonadati</taxon>
        <taxon>Bacteroidota</taxon>
        <taxon>Cytophagia</taxon>
        <taxon>Cytophagales</taxon>
        <taxon>Leadbetterellaceae</taxon>
        <taxon>Lacihabitans</taxon>
    </lineage>
</organism>
<reference evidence="11" key="1">
    <citation type="journal article" date="2019" name="Int. J. Syst. Evol. Microbiol.">
        <title>The Global Catalogue of Microorganisms (GCM) 10K type strain sequencing project: providing services to taxonomists for standard genome sequencing and annotation.</title>
        <authorList>
            <consortium name="The Broad Institute Genomics Platform"/>
            <consortium name="The Broad Institute Genome Sequencing Center for Infectious Disease"/>
            <person name="Wu L."/>
            <person name="Ma J."/>
        </authorList>
    </citation>
    <scope>NUCLEOTIDE SEQUENCE [LARGE SCALE GENOMIC DNA]</scope>
    <source>
        <strain evidence="11">CECT 7956</strain>
    </source>
</reference>
<dbReference type="PANTHER" id="PTHR32303">
    <property type="entry name" value="QUINOPROTEIN ALCOHOL DEHYDROGENASE (CYTOCHROME C)"/>
    <property type="match status" value="1"/>
</dbReference>
<evidence type="ECO:0000313" key="10">
    <source>
        <dbReference type="EMBL" id="MFC3812072.1"/>
    </source>
</evidence>
<name>A0ABV7YYY9_9BACT</name>
<keyword evidence="11" id="KW-1185">Reference proteome</keyword>
<evidence type="ECO:0000256" key="2">
    <source>
        <dbReference type="ARBA" id="ARBA00008156"/>
    </source>
</evidence>
<keyword evidence="7 8" id="KW-0408">Iron</keyword>
<dbReference type="Proteomes" id="UP001595616">
    <property type="component" value="Unassembled WGS sequence"/>
</dbReference>
<comment type="caution">
    <text evidence="10">The sequence shown here is derived from an EMBL/GenBank/DDBJ whole genome shotgun (WGS) entry which is preliminary data.</text>
</comment>
<dbReference type="PANTHER" id="PTHR32303:SF4">
    <property type="entry name" value="QUINOPROTEIN GLUCOSE DEHYDROGENASE"/>
    <property type="match status" value="1"/>
</dbReference>
<sequence>MRKKYALVISLFALTLFTSLVYLKNLDITFGSEDNWADYLGGPDRNHYSKLDQITAQNVNKLEIAWEYSTPDSGQMQMNPLVIDGVLYGVDANVQAFALNASTGKEIWRFGDPVKNASSTSRGASFWQNKDEKRVLFTAGANLWALDALTGKPIKTFGENGKVDLHIGLPENSQEKYIISNTPGTVFENLIYMPVRVSEGDDAAIGDLRAFDVISGKLVWTFHTIPHPGEYGYKTFPPDAYKNESIGAVNNWAGMSVDIKTGILYVPTGSAAYDFYGGNRPGKNLFANTLIALDARTGKRIWHYQTIHHDIWDRDLPAPPNLISISKGGKKIDAVAQVTKHGYVFIFDRKIGKPVFPIKEVKVPKSMLPGEKTNKTQPLPKLPLPFARQSNQLTENDISPYAQNRAELIKKFISFKREQFDPPSEQGTLIMPGFDGGPEWGGAAIDPEGVMYVNANEMAWIIDMKKTEAKASNGPLGEQTYTNYCQACHGKDREGNKQSGYPSLVKAIQKYDKKKIFDIINSGRGMMPGFAYVKDIEKQALIQFLFNEEKKEMTSNYVNTKYVSPYKMQGYTKFLDDRGLPAIAPPWGTLNAIDLNTGALKWKIVLGDEPLLKKEGITGTGSENYGGPIVTAGKLVFIAATKDAKIRAFDKETGKMVWEHDLPAAAFATPATYKLNGKQYVVVACGGTKLGTPKGNKIVAFALPN</sequence>
<dbReference type="InterPro" id="IPR009056">
    <property type="entry name" value="Cyt_c-like_dom"/>
</dbReference>
<keyword evidence="3 8" id="KW-0349">Heme</keyword>
<dbReference type="InterPro" id="IPR036909">
    <property type="entry name" value="Cyt_c-like_dom_sf"/>
</dbReference>
<keyword evidence="4 8" id="KW-0479">Metal-binding</keyword>
<evidence type="ECO:0000256" key="4">
    <source>
        <dbReference type="ARBA" id="ARBA00022723"/>
    </source>
</evidence>
<comment type="similarity">
    <text evidence="2">Belongs to the bacterial PQQ dehydrogenase family.</text>
</comment>
<dbReference type="InterPro" id="IPR002372">
    <property type="entry name" value="PQQ_rpt_dom"/>
</dbReference>
<dbReference type="Gene3D" id="1.10.760.10">
    <property type="entry name" value="Cytochrome c-like domain"/>
    <property type="match status" value="1"/>
</dbReference>
<dbReference type="RefSeq" id="WP_379838934.1">
    <property type="nucleotide sequence ID" value="NZ_JBHRYQ010000001.1"/>
</dbReference>
<evidence type="ECO:0000256" key="6">
    <source>
        <dbReference type="ARBA" id="ARBA00023002"/>
    </source>
</evidence>
<dbReference type="SUPFAM" id="SSF46626">
    <property type="entry name" value="Cytochrome c"/>
    <property type="match status" value="1"/>
</dbReference>
<dbReference type="InterPro" id="IPR018391">
    <property type="entry name" value="PQQ_b-propeller_rpt"/>
</dbReference>
<evidence type="ECO:0000256" key="7">
    <source>
        <dbReference type="ARBA" id="ARBA00023004"/>
    </source>
</evidence>
<evidence type="ECO:0000256" key="1">
    <source>
        <dbReference type="ARBA" id="ARBA00001931"/>
    </source>
</evidence>
<dbReference type="SMART" id="SM00564">
    <property type="entry name" value="PQQ"/>
    <property type="match status" value="5"/>
</dbReference>
<dbReference type="SUPFAM" id="SSF50998">
    <property type="entry name" value="Quinoprotein alcohol dehydrogenase-like"/>
    <property type="match status" value="1"/>
</dbReference>
<evidence type="ECO:0000256" key="3">
    <source>
        <dbReference type="ARBA" id="ARBA00022617"/>
    </source>
</evidence>
<evidence type="ECO:0000313" key="11">
    <source>
        <dbReference type="Proteomes" id="UP001595616"/>
    </source>
</evidence>
<dbReference type="InterPro" id="IPR017511">
    <property type="entry name" value="PQQ_mDH"/>
</dbReference>
<dbReference type="PROSITE" id="PS51007">
    <property type="entry name" value="CYTC"/>
    <property type="match status" value="1"/>
</dbReference>
<evidence type="ECO:0000256" key="5">
    <source>
        <dbReference type="ARBA" id="ARBA00022729"/>
    </source>
</evidence>
<evidence type="ECO:0000259" key="9">
    <source>
        <dbReference type="PROSITE" id="PS51007"/>
    </source>
</evidence>